<feature type="chain" id="PRO_5009320076" evidence="6">
    <location>
        <begin position="26"/>
        <end position="545"/>
    </location>
</feature>
<dbReference type="PANTHER" id="PTHR24364">
    <property type="entry name" value="LP06937P"/>
    <property type="match status" value="1"/>
</dbReference>
<reference evidence="9" key="1">
    <citation type="submission" date="2016-11" db="UniProtKB">
        <authorList>
            <consortium name="WormBaseParasite"/>
        </authorList>
    </citation>
    <scope>IDENTIFICATION</scope>
</reference>
<feature type="region of interest" description="Disordered" evidence="4">
    <location>
        <begin position="442"/>
        <end position="466"/>
    </location>
</feature>
<dbReference type="SUPFAM" id="SSF52058">
    <property type="entry name" value="L domain-like"/>
    <property type="match status" value="1"/>
</dbReference>
<dbReference type="Proteomes" id="UP000095280">
    <property type="component" value="Unplaced"/>
</dbReference>
<keyword evidence="2 6" id="KW-0732">Signal</keyword>
<proteinExistence type="predicted"/>
<keyword evidence="3" id="KW-0677">Repeat</keyword>
<feature type="domain" description="LRRCT" evidence="7">
    <location>
        <begin position="391"/>
        <end position="442"/>
    </location>
</feature>
<dbReference type="InterPro" id="IPR052286">
    <property type="entry name" value="Wnt_signaling_inhibitor"/>
</dbReference>
<feature type="signal peptide" evidence="6">
    <location>
        <begin position="1"/>
        <end position="25"/>
    </location>
</feature>
<dbReference type="AlphaFoldDB" id="A0A1I8HC62"/>
<evidence type="ECO:0000256" key="2">
    <source>
        <dbReference type="ARBA" id="ARBA00022729"/>
    </source>
</evidence>
<evidence type="ECO:0000256" key="6">
    <source>
        <dbReference type="SAM" id="SignalP"/>
    </source>
</evidence>
<feature type="transmembrane region" description="Helical" evidence="5">
    <location>
        <begin position="471"/>
        <end position="494"/>
    </location>
</feature>
<dbReference type="Gene3D" id="3.80.10.10">
    <property type="entry name" value="Ribonuclease Inhibitor"/>
    <property type="match status" value="1"/>
</dbReference>
<keyword evidence="5" id="KW-0812">Transmembrane</keyword>
<protein>
    <submittedName>
        <fullName evidence="9">LRRCT domain-containing protein</fullName>
    </submittedName>
</protein>
<evidence type="ECO:0000256" key="4">
    <source>
        <dbReference type="SAM" id="MobiDB-lite"/>
    </source>
</evidence>
<evidence type="ECO:0000313" key="9">
    <source>
        <dbReference type="WBParaSite" id="maker-uti_cns_0005364-snap-gene-0.3-mRNA-1"/>
    </source>
</evidence>
<organism evidence="8 9">
    <name type="scientific">Macrostomum lignano</name>
    <dbReference type="NCBI Taxonomy" id="282301"/>
    <lineage>
        <taxon>Eukaryota</taxon>
        <taxon>Metazoa</taxon>
        <taxon>Spiralia</taxon>
        <taxon>Lophotrochozoa</taxon>
        <taxon>Platyhelminthes</taxon>
        <taxon>Rhabditophora</taxon>
        <taxon>Macrostomorpha</taxon>
        <taxon>Macrostomida</taxon>
        <taxon>Macrostomidae</taxon>
        <taxon>Macrostomum</taxon>
    </lineage>
</organism>
<accession>A0A1I8HC62</accession>
<name>A0A1I8HC62_9PLAT</name>
<keyword evidence="1" id="KW-0433">Leucine-rich repeat</keyword>
<evidence type="ECO:0000259" key="7">
    <source>
        <dbReference type="SMART" id="SM00082"/>
    </source>
</evidence>
<keyword evidence="5" id="KW-1133">Transmembrane helix</keyword>
<evidence type="ECO:0000256" key="3">
    <source>
        <dbReference type="ARBA" id="ARBA00022737"/>
    </source>
</evidence>
<dbReference type="SMART" id="SM00082">
    <property type="entry name" value="LRRCT"/>
    <property type="match status" value="1"/>
</dbReference>
<feature type="region of interest" description="Disordered" evidence="4">
    <location>
        <begin position="505"/>
        <end position="545"/>
    </location>
</feature>
<dbReference type="GO" id="GO:0016020">
    <property type="term" value="C:membrane"/>
    <property type="evidence" value="ECO:0007669"/>
    <property type="project" value="TreeGrafter"/>
</dbReference>
<dbReference type="InterPro" id="IPR032675">
    <property type="entry name" value="LRR_dom_sf"/>
</dbReference>
<dbReference type="PANTHER" id="PTHR24364:SF18">
    <property type="entry name" value="LP06937P"/>
    <property type="match status" value="1"/>
</dbReference>
<dbReference type="PROSITE" id="PS51257">
    <property type="entry name" value="PROKAR_LIPOPROTEIN"/>
    <property type="match status" value="1"/>
</dbReference>
<keyword evidence="8" id="KW-1185">Reference proteome</keyword>
<evidence type="ECO:0000313" key="8">
    <source>
        <dbReference type="Proteomes" id="UP000095280"/>
    </source>
</evidence>
<keyword evidence="5" id="KW-0472">Membrane</keyword>
<sequence>MAWLQSRATYLNLMAIACLCYCADCETVAHVFSIGPVNCNLTSSGLPFDREVKVLCSPDKGLHVTLEEGNIERILQRSKESWNEAPRYFELHFINVHLQFPKPRDVAPEQLLTKLQLRQCDIAEMRSEFFKKWLHNTGSVSFQECKFKGFACSDLGRAFSTSQINELQFIDCKWCQQTTIGNITASQMTISQSVAQKDVMLNVNEITLKKNMSITVKSGWQQARLGRIRPAHLVLSGLELSDSLGRDFLRDAKPYSVQLRRCKLPPGASSSLLQNILRVNDLSLRDTDIEDLPLVPISGVELTTLEVRNCRLDKVNFSRLIYASGKLVSLSLVNASIKQLPGSWSRVANGSILSRLNLVDLSNNLIRFVPFVPNGRAYFDSDHFEVKLGGNPLHCGCELKWLASEDTQVQAVYRNDDPKCVTPKHLAGLRVVEAFRKYNPCDTDGGIEPPEGGEKGSGGQKPDSPPGEAGASLLAIIVAIVVTLIVAVLLLVLCCQLKKRAGRQNDRDKVKYTPASKEDPRSNSDRTTMLRNDESHAGKSVSVYS</sequence>
<evidence type="ECO:0000256" key="5">
    <source>
        <dbReference type="SAM" id="Phobius"/>
    </source>
</evidence>
<dbReference type="InterPro" id="IPR000483">
    <property type="entry name" value="Cys-rich_flank_reg_C"/>
</dbReference>
<feature type="compositionally biased region" description="Basic and acidic residues" evidence="4">
    <location>
        <begin position="505"/>
        <end position="524"/>
    </location>
</feature>
<evidence type="ECO:0000256" key="1">
    <source>
        <dbReference type="ARBA" id="ARBA00022614"/>
    </source>
</evidence>
<dbReference type="WBParaSite" id="maker-uti_cns_0005364-snap-gene-0.3-mRNA-1">
    <property type="protein sequence ID" value="maker-uti_cns_0005364-snap-gene-0.3-mRNA-1"/>
    <property type="gene ID" value="maker-uti_cns_0005364-snap-gene-0.3"/>
</dbReference>